<evidence type="ECO:0000313" key="6">
    <source>
        <dbReference type="EnsemblPlants" id="AES78786"/>
    </source>
</evidence>
<dbReference type="EMBL" id="PSQE01000007">
    <property type="protein sequence ID" value="RHN45519.1"/>
    <property type="molecule type" value="Genomic_DNA"/>
</dbReference>
<reference evidence="4" key="2">
    <citation type="submission" date="2012-05" db="EMBL/GenBank/DDBJ databases">
        <authorList>
            <person name="Krishnakumar V."/>
            <person name="Cheung F."/>
            <person name="Xiao Y."/>
            <person name="Chan A."/>
            <person name="Moskal W.A."/>
            <person name="Town C.D."/>
        </authorList>
    </citation>
    <scope>NUCLEOTIDE SEQUENCE</scope>
</reference>
<dbReference type="EMBL" id="CM001223">
    <property type="protein sequence ID" value="AES78786.1"/>
    <property type="molecule type" value="Genomic_DNA"/>
</dbReference>
<accession>G7KU13</accession>
<dbReference type="HOGENOM" id="CLU_181053_0_3_1"/>
<reference evidence="5" key="5">
    <citation type="journal article" date="2018" name="Nat. Plants">
        <title>Whole-genome landscape of Medicago truncatula symbiotic genes.</title>
        <authorList>
            <person name="Pecrix Y."/>
            <person name="Gamas P."/>
            <person name="Carrere S."/>
        </authorList>
    </citation>
    <scope>NUCLEOTIDE SEQUENCE</scope>
    <source>
        <tissue evidence="5">Leaves</tissue>
    </source>
</reference>
<evidence type="ECO:0000313" key="4">
    <source>
        <dbReference type="EMBL" id="AFK46823.1"/>
    </source>
</evidence>
<organism evidence="3 7">
    <name type="scientific">Medicago truncatula</name>
    <name type="common">Barrel medic</name>
    <name type="synonym">Medicago tribuloides</name>
    <dbReference type="NCBI Taxonomy" id="3880"/>
    <lineage>
        <taxon>Eukaryota</taxon>
        <taxon>Viridiplantae</taxon>
        <taxon>Streptophyta</taxon>
        <taxon>Embryophyta</taxon>
        <taxon>Tracheophyta</taxon>
        <taxon>Spermatophyta</taxon>
        <taxon>Magnoliopsida</taxon>
        <taxon>eudicotyledons</taxon>
        <taxon>Gunneridae</taxon>
        <taxon>Pentapetalae</taxon>
        <taxon>rosids</taxon>
        <taxon>fabids</taxon>
        <taxon>Fabales</taxon>
        <taxon>Fabaceae</taxon>
        <taxon>Papilionoideae</taxon>
        <taxon>50 kb inversion clade</taxon>
        <taxon>NPAAA clade</taxon>
        <taxon>Hologalegina</taxon>
        <taxon>IRL clade</taxon>
        <taxon>Trifolieae</taxon>
        <taxon>Medicago</taxon>
    </lineage>
</organism>
<reference evidence="3 7" key="3">
    <citation type="journal article" date="2014" name="BMC Genomics">
        <title>An improved genome release (version Mt4.0) for the model legume Medicago truncatula.</title>
        <authorList>
            <person name="Tang H."/>
            <person name="Krishnakumar V."/>
            <person name="Bidwell S."/>
            <person name="Rosen B."/>
            <person name="Chan A."/>
            <person name="Zhou S."/>
            <person name="Gentzbittel L."/>
            <person name="Childs K.L."/>
            <person name="Yandell M."/>
            <person name="Gundlach H."/>
            <person name="Mayer K.F."/>
            <person name="Schwartz D.C."/>
            <person name="Town C.D."/>
        </authorList>
    </citation>
    <scope>GENOME REANNOTATION</scope>
    <source>
        <strain evidence="6 7">cv. Jemalong A17</strain>
    </source>
</reference>
<keyword evidence="1" id="KW-0732">Signal</keyword>
<protein>
    <submittedName>
        <fullName evidence="3">Nodule Cysteine-Rich (NCR) secreted peptide</fullName>
    </submittedName>
    <submittedName>
        <fullName evidence="5">Putative Late nodulin</fullName>
    </submittedName>
</protein>
<dbReference type="Proteomes" id="UP000002051">
    <property type="component" value="Unassembled WGS sequence"/>
</dbReference>
<dbReference type="AlphaFoldDB" id="G7KU13"/>
<reference evidence="3 7" key="1">
    <citation type="journal article" date="2011" name="Nature">
        <title>The Medicago genome provides insight into the evolution of rhizobial symbioses.</title>
        <authorList>
            <person name="Young N.D."/>
            <person name="Debelle F."/>
            <person name="Oldroyd G.E."/>
            <person name="Geurts R."/>
            <person name="Cannon S.B."/>
            <person name="Udvardi M.K."/>
            <person name="Benedito V.A."/>
            <person name="Mayer K.F."/>
            <person name="Gouzy J."/>
            <person name="Schoof H."/>
            <person name="Van de Peer Y."/>
            <person name="Proost S."/>
            <person name="Cook D.R."/>
            <person name="Meyers B.C."/>
            <person name="Spannagl M."/>
            <person name="Cheung F."/>
            <person name="De Mita S."/>
            <person name="Krishnakumar V."/>
            <person name="Gundlach H."/>
            <person name="Zhou S."/>
            <person name="Mudge J."/>
            <person name="Bharti A.K."/>
            <person name="Murray J.D."/>
            <person name="Naoumkina M.A."/>
            <person name="Rosen B."/>
            <person name="Silverstein K.A."/>
            <person name="Tang H."/>
            <person name="Rombauts S."/>
            <person name="Zhao P.X."/>
            <person name="Zhou P."/>
            <person name="Barbe V."/>
            <person name="Bardou P."/>
            <person name="Bechner M."/>
            <person name="Bellec A."/>
            <person name="Berger A."/>
            <person name="Berges H."/>
            <person name="Bidwell S."/>
            <person name="Bisseling T."/>
            <person name="Choisne N."/>
            <person name="Couloux A."/>
            <person name="Denny R."/>
            <person name="Deshpande S."/>
            <person name="Dai X."/>
            <person name="Doyle J.J."/>
            <person name="Dudez A.M."/>
            <person name="Farmer A.D."/>
            <person name="Fouteau S."/>
            <person name="Franken C."/>
            <person name="Gibelin C."/>
            <person name="Gish J."/>
            <person name="Goldstein S."/>
            <person name="Gonzalez A.J."/>
            <person name="Green P.J."/>
            <person name="Hallab A."/>
            <person name="Hartog M."/>
            <person name="Hua A."/>
            <person name="Humphray S.J."/>
            <person name="Jeong D.H."/>
            <person name="Jing Y."/>
            <person name="Jocker A."/>
            <person name="Kenton S.M."/>
            <person name="Kim D.J."/>
            <person name="Klee K."/>
            <person name="Lai H."/>
            <person name="Lang C."/>
            <person name="Lin S."/>
            <person name="Macmil S.L."/>
            <person name="Magdelenat G."/>
            <person name="Matthews L."/>
            <person name="McCorrison J."/>
            <person name="Monaghan E.L."/>
            <person name="Mun J.H."/>
            <person name="Najar F.Z."/>
            <person name="Nicholson C."/>
            <person name="Noirot C."/>
            <person name="O'Bleness M."/>
            <person name="Paule C.R."/>
            <person name="Poulain J."/>
            <person name="Prion F."/>
            <person name="Qin B."/>
            <person name="Qu C."/>
            <person name="Retzel E.F."/>
            <person name="Riddle C."/>
            <person name="Sallet E."/>
            <person name="Samain S."/>
            <person name="Samson N."/>
            <person name="Sanders I."/>
            <person name="Saurat O."/>
            <person name="Scarpelli C."/>
            <person name="Schiex T."/>
            <person name="Segurens B."/>
            <person name="Severin A.J."/>
            <person name="Sherrier D.J."/>
            <person name="Shi R."/>
            <person name="Sims S."/>
            <person name="Singer S.R."/>
            <person name="Sinharoy S."/>
            <person name="Sterck L."/>
            <person name="Viollet A."/>
            <person name="Wang B.B."/>
            <person name="Wang K."/>
            <person name="Wang M."/>
            <person name="Wang X."/>
            <person name="Warfsmann J."/>
            <person name="Weissenbach J."/>
            <person name="White D.D."/>
            <person name="White J.D."/>
            <person name="Wiley G.B."/>
            <person name="Wincker P."/>
            <person name="Xing Y."/>
            <person name="Yang L."/>
            <person name="Yao Z."/>
            <person name="Ying F."/>
            <person name="Zhai J."/>
            <person name="Zhou L."/>
            <person name="Zuber A."/>
            <person name="Denarie J."/>
            <person name="Dixon R.A."/>
            <person name="May G.D."/>
            <person name="Schwartz D.C."/>
            <person name="Rogers J."/>
            <person name="Quetier F."/>
            <person name="Town C.D."/>
            <person name="Roe B.A."/>
        </authorList>
    </citation>
    <scope>NUCLEOTIDE SEQUENCE [LARGE SCALE GENOMIC DNA]</scope>
    <source>
        <strain evidence="3">A17</strain>
        <strain evidence="6 7">cv. Jemalong A17</strain>
    </source>
</reference>
<dbReference type="PaxDb" id="3880-AES78786"/>
<dbReference type="Gramene" id="rna39874">
    <property type="protein sequence ID" value="RHN45519.1"/>
    <property type="gene ID" value="gene39874"/>
</dbReference>
<dbReference type="InterPro" id="IPR009810">
    <property type="entry name" value="Nodulin_late_dom"/>
</dbReference>
<gene>
    <name evidence="3" type="ordered locus">MTR_7g045520</name>
    <name evidence="5" type="ORF">MtrunA17_Chr7g0232141</name>
</gene>
<proteinExistence type="evidence at transcript level"/>
<evidence type="ECO:0000313" key="7">
    <source>
        <dbReference type="Proteomes" id="UP000002051"/>
    </source>
</evidence>
<dbReference type="GO" id="GO:0046872">
    <property type="term" value="F:metal ion binding"/>
    <property type="evidence" value="ECO:0007669"/>
    <property type="project" value="InterPro"/>
</dbReference>
<evidence type="ECO:0000313" key="3">
    <source>
        <dbReference type="EMBL" id="AES78786.1"/>
    </source>
</evidence>
<dbReference type="EnsemblPlants" id="AES78786">
    <property type="protein sequence ID" value="AES78786"/>
    <property type="gene ID" value="MTR_7g045520"/>
</dbReference>
<feature type="chain" id="PRO_5014573838" evidence="1">
    <location>
        <begin position="27"/>
        <end position="67"/>
    </location>
</feature>
<dbReference type="Proteomes" id="UP000265566">
    <property type="component" value="Chromosome 7"/>
</dbReference>
<evidence type="ECO:0000313" key="5">
    <source>
        <dbReference type="EMBL" id="RHN45519.1"/>
    </source>
</evidence>
<feature type="domain" description="Late nodulin" evidence="2">
    <location>
        <begin position="1"/>
        <end position="50"/>
    </location>
</feature>
<sequence>MVKILKFIYVMIIFLSLFLVATNVNAINKCSQDSHCPKDMCKKPSKPRCVVSPKLPLSSKSGVCTCV</sequence>
<evidence type="ECO:0000256" key="1">
    <source>
        <dbReference type="SAM" id="SignalP"/>
    </source>
</evidence>
<evidence type="ECO:0000259" key="2">
    <source>
        <dbReference type="Pfam" id="PF07127"/>
    </source>
</evidence>
<feature type="signal peptide" evidence="1">
    <location>
        <begin position="1"/>
        <end position="26"/>
    </location>
</feature>
<name>G7KU13_MEDTR</name>
<dbReference type="EMBL" id="BT147029">
    <property type="protein sequence ID" value="AFK46823.1"/>
    <property type="molecule type" value="mRNA"/>
</dbReference>
<dbReference type="Pfam" id="PF07127">
    <property type="entry name" value="Nodulin_late"/>
    <property type="match status" value="1"/>
</dbReference>
<reference evidence="6" key="4">
    <citation type="submission" date="2015-04" db="UniProtKB">
        <authorList>
            <consortium name="EnsemblPlants"/>
        </authorList>
    </citation>
    <scope>IDENTIFICATION</scope>
    <source>
        <strain evidence="6">cv. Jemalong A17</strain>
    </source>
</reference>
<keyword evidence="7" id="KW-1185">Reference proteome</keyword>